<dbReference type="RefSeq" id="WP_153086700.1">
    <property type="nucleotide sequence ID" value="NZ_VZAM01000080.1"/>
</dbReference>
<gene>
    <name evidence="1" type="ORF">F7D90_09630</name>
</gene>
<dbReference type="AlphaFoldDB" id="A0AAW9T8I5"/>
<name>A0AAW9T8I5_9BACT</name>
<sequence length="242" mass="28337">MKRFIKKILIKTGIYEIREKRHSKKCSLLLQNIGEEALHAYFDVANELGINFIPMFGTLLGIYRNHDFIKHDDDIDMILDIRYLSDDLLKALSNHGFVFNSIFVASDFKGCQLPMKYKGLTCDIYFSYMEGNKIAHIYLPLAIQNHDWAFSCSLNLFRCKDVKIPLSQELIPYEFRNMKLMIPQNTNEILASLYGKDFMIPKKNAHADPLVYQDPLYAKSFRKLPMEFFKESAFFEQILKSF</sequence>
<organism evidence="1 2">
    <name type="scientific">Segatella copri</name>
    <dbReference type="NCBI Taxonomy" id="165179"/>
    <lineage>
        <taxon>Bacteria</taxon>
        <taxon>Pseudomonadati</taxon>
        <taxon>Bacteroidota</taxon>
        <taxon>Bacteroidia</taxon>
        <taxon>Bacteroidales</taxon>
        <taxon>Prevotellaceae</taxon>
        <taxon>Segatella</taxon>
    </lineage>
</organism>
<evidence type="ECO:0008006" key="3">
    <source>
        <dbReference type="Google" id="ProtNLM"/>
    </source>
</evidence>
<dbReference type="Proteomes" id="UP000420707">
    <property type="component" value="Unassembled WGS sequence"/>
</dbReference>
<proteinExistence type="predicted"/>
<accession>A0AAW9T8I5</accession>
<reference evidence="2" key="1">
    <citation type="submission" date="2019-09" db="EMBL/GenBank/DDBJ databases">
        <title>Distinct polysaccharide growth profiles of human intestinal Prevotella copri isolates.</title>
        <authorList>
            <person name="Fehlner-Peach H."/>
            <person name="Magnabosco C."/>
            <person name="Raghavan V."/>
            <person name="Scher J.U."/>
            <person name="Tett A."/>
            <person name="Cox L.M."/>
            <person name="Gottsegen C."/>
            <person name="Watters A."/>
            <person name="Wiltshire- Gordon J.D."/>
            <person name="Segata N."/>
            <person name="Bonneau R."/>
            <person name="Littman D.R."/>
        </authorList>
    </citation>
    <scope>NUCLEOTIDE SEQUENCE [LARGE SCALE GENOMIC DNA]</scope>
    <source>
        <strain evidence="2">iAP146</strain>
    </source>
</reference>
<dbReference type="EMBL" id="VZCR01000056">
    <property type="protein sequence ID" value="MQN32205.1"/>
    <property type="molecule type" value="Genomic_DNA"/>
</dbReference>
<evidence type="ECO:0000313" key="2">
    <source>
        <dbReference type="Proteomes" id="UP000420707"/>
    </source>
</evidence>
<evidence type="ECO:0000313" key="1">
    <source>
        <dbReference type="EMBL" id="MQN32205.1"/>
    </source>
</evidence>
<dbReference type="InterPro" id="IPR052942">
    <property type="entry name" value="LPS_cholinephosphotransferase"/>
</dbReference>
<dbReference type="GO" id="GO:0009100">
    <property type="term" value="P:glycoprotein metabolic process"/>
    <property type="evidence" value="ECO:0007669"/>
    <property type="project" value="UniProtKB-ARBA"/>
</dbReference>
<dbReference type="PANTHER" id="PTHR43404">
    <property type="entry name" value="LIPOPOLYSACCHARIDE CHOLINEPHOSPHOTRANSFERASE LICD"/>
    <property type="match status" value="1"/>
</dbReference>
<protein>
    <recommendedName>
        <fullName evidence="3">LicD family protein</fullName>
    </recommendedName>
</protein>
<comment type="caution">
    <text evidence="1">The sequence shown here is derived from an EMBL/GenBank/DDBJ whole genome shotgun (WGS) entry which is preliminary data.</text>
</comment>
<dbReference type="PANTHER" id="PTHR43404:SF1">
    <property type="entry name" value="MNN4P"/>
    <property type="match status" value="1"/>
</dbReference>